<accession>A0A481YP52</accession>
<name>A0A481YP52_9VIRU</name>
<sequence length="492" mass="58582">MTKCQGTKKDKKRCIYEAKINNYCGIHIKSSFCKICLKMRTSYKKCYLCIIQKNIKNIKPLILCNYYNIDCWKSILQFCDSKTYLKIRKLDKYFYENLVPTYIKGYVPFFNFASSIKKLKTINCYVSKDFARNIKYFQNLKVLKCNINIDQEYNYKNKTFQYKDNLRILNNITLHLINLVQLDCEHIENVDLTPLQNLVSVKSLYKNVIIVNNNKLISIDMCYYTELPKSIKEICIKNNPRNIFNILKNKPIDGKLEVHKSIKGLKLKKLTTLNIYDYLDISDEDLEYLTVKMIKNSNYISNFVNLKYLHLNTMKNGNINNLNKLERLKTNISIDKFSNCKNLKYLRIISLNNYDYYDVNITIFNKLETLVTPLYRTNTIFSYPESMQNLSIPIENIKNIDLNKYPNIKTLKIIYKKFSIFKYNNIFPESNYIEKLILTCSENLLKFNNLDCYPKLKYISYNHDFKKQILQVIKERNIKIVNFDKANKIFCF</sequence>
<dbReference type="InterPro" id="IPR043914">
    <property type="entry name" value="DUF5763"/>
</dbReference>
<organism evidence="1">
    <name type="scientific">Pithovirus LCDPAC02</name>
    <dbReference type="NCBI Taxonomy" id="2506601"/>
    <lineage>
        <taxon>Viruses</taxon>
        <taxon>Pithoviruses</taxon>
    </lineage>
</organism>
<reference evidence="1" key="1">
    <citation type="journal article" date="2019" name="MBio">
        <title>Virus Genomes from Deep Sea Sediments Expand the Ocean Megavirome and Support Independent Origins of Viral Gigantism.</title>
        <authorList>
            <person name="Backstrom D."/>
            <person name="Yutin N."/>
            <person name="Jorgensen S.L."/>
            <person name="Dharamshi J."/>
            <person name="Homa F."/>
            <person name="Zaremba-Niedwiedzka K."/>
            <person name="Spang A."/>
            <person name="Wolf Y.I."/>
            <person name="Koonin E.V."/>
            <person name="Ettema T.J."/>
        </authorList>
    </citation>
    <scope>NUCLEOTIDE SEQUENCE</scope>
</reference>
<evidence type="ECO:0000313" key="1">
    <source>
        <dbReference type="EMBL" id="QBK84909.1"/>
    </source>
</evidence>
<proteinExistence type="predicted"/>
<gene>
    <name evidence="1" type="ORF">LCDPAC02_01080</name>
</gene>
<dbReference type="Pfam" id="PF19067">
    <property type="entry name" value="DUF5763"/>
    <property type="match status" value="1"/>
</dbReference>
<dbReference type="EMBL" id="MK500300">
    <property type="protein sequence ID" value="QBK84909.1"/>
    <property type="molecule type" value="Genomic_DNA"/>
</dbReference>
<protein>
    <submittedName>
        <fullName evidence="1">Uncharacterized protein</fullName>
    </submittedName>
</protein>